<keyword evidence="1" id="KW-0472">Membrane</keyword>
<accession>A0A0B2URF7</accession>
<keyword evidence="1" id="KW-1133">Transmembrane helix</keyword>
<comment type="caution">
    <text evidence="2">The sequence shown here is derived from an EMBL/GenBank/DDBJ whole genome shotgun (WGS) entry which is preliminary data.</text>
</comment>
<evidence type="ECO:0000256" key="1">
    <source>
        <dbReference type="SAM" id="Phobius"/>
    </source>
</evidence>
<sequence length="165" mass="18232">MGGRTFLNPTFIQKFYPYRKLVIAVSIFCIVLALLIIVENILFLASQQNRHPLMIIFPYLLAWFFVVTGLVGLKMSIVAQNYVAVRSVTHIRPTGGAVWASQPETTIFAQPPGLVPTTTFPPPPPAYSQIDLSQESSNSSLARVNSAPPAYELIVRVDFAQRPDG</sequence>
<protein>
    <submittedName>
        <fullName evidence="2">Uncharacterized protein</fullName>
    </submittedName>
</protein>
<evidence type="ECO:0000313" key="2">
    <source>
        <dbReference type="EMBL" id="KHN71983.1"/>
    </source>
</evidence>
<evidence type="ECO:0000313" key="3">
    <source>
        <dbReference type="Proteomes" id="UP000031036"/>
    </source>
</evidence>
<dbReference type="AlphaFoldDB" id="A0A0B2URF7"/>
<organism evidence="2 3">
    <name type="scientific">Toxocara canis</name>
    <name type="common">Canine roundworm</name>
    <dbReference type="NCBI Taxonomy" id="6265"/>
    <lineage>
        <taxon>Eukaryota</taxon>
        <taxon>Metazoa</taxon>
        <taxon>Ecdysozoa</taxon>
        <taxon>Nematoda</taxon>
        <taxon>Chromadorea</taxon>
        <taxon>Rhabditida</taxon>
        <taxon>Spirurina</taxon>
        <taxon>Ascaridomorpha</taxon>
        <taxon>Ascaridoidea</taxon>
        <taxon>Toxocaridae</taxon>
        <taxon>Toxocara</taxon>
    </lineage>
</organism>
<reference evidence="2 3" key="1">
    <citation type="submission" date="2014-11" db="EMBL/GenBank/DDBJ databases">
        <title>Genetic blueprint of the zoonotic pathogen Toxocara canis.</title>
        <authorList>
            <person name="Zhu X.-Q."/>
            <person name="Korhonen P.K."/>
            <person name="Cai H."/>
            <person name="Young N.D."/>
            <person name="Nejsum P."/>
            <person name="von Samson-Himmelstjerna G."/>
            <person name="Boag P.R."/>
            <person name="Tan P."/>
            <person name="Li Q."/>
            <person name="Min J."/>
            <person name="Yang Y."/>
            <person name="Wang X."/>
            <person name="Fang X."/>
            <person name="Hall R.S."/>
            <person name="Hofmann A."/>
            <person name="Sternberg P.W."/>
            <person name="Jex A.R."/>
            <person name="Gasser R.B."/>
        </authorList>
    </citation>
    <scope>NUCLEOTIDE SEQUENCE [LARGE SCALE GENOMIC DNA]</scope>
    <source>
        <strain evidence="2">PN_DK_2014</strain>
    </source>
</reference>
<name>A0A0B2URF7_TOXCA</name>
<dbReference type="OrthoDB" id="5782117at2759"/>
<keyword evidence="1" id="KW-0812">Transmembrane</keyword>
<proteinExistence type="predicted"/>
<feature type="transmembrane region" description="Helical" evidence="1">
    <location>
        <begin position="51"/>
        <end position="73"/>
    </location>
</feature>
<gene>
    <name evidence="2" type="ORF">Tcan_16893</name>
</gene>
<keyword evidence="3" id="KW-1185">Reference proteome</keyword>
<dbReference type="Proteomes" id="UP000031036">
    <property type="component" value="Unassembled WGS sequence"/>
</dbReference>
<feature type="transmembrane region" description="Helical" evidence="1">
    <location>
        <begin position="21"/>
        <end position="45"/>
    </location>
</feature>
<dbReference type="EMBL" id="JPKZ01004122">
    <property type="protein sequence ID" value="KHN71983.1"/>
    <property type="molecule type" value="Genomic_DNA"/>
</dbReference>